<sequence length="282" mass="32946">MDKKNGTKKKWNHDKINAFLKFSTGKVNNKPSSGGTQQYLALFLQLLQNNQFKQKLTKCSPHSRSSLVLECLLNSELTTNEYLLLGQSLHKNPFYSDQLGQLIQNLFEKKISDSKVVEFLRTIWFDKDVIHELPTTWSLYLKQWPDYLEYHVLEVIQSMDSSQMDNIWSQDNNHFLIKMCCKQASFFQSASYVLNGMLLHTGCNRILFHVIQQFISSVREYCVQNNMDMVELYPRSVQSIVLCCTLSLYSNVKQFAHNISTDWKFILSSHWPKLESILLHNN</sequence>
<protein>
    <submittedName>
        <fullName evidence="1">Uncharacterized protein</fullName>
    </submittedName>
</protein>
<dbReference type="AlphaFoldDB" id="A0A8D9AAB3"/>
<dbReference type="EMBL" id="HBUF01372946">
    <property type="protein sequence ID" value="CAG6727016.1"/>
    <property type="molecule type" value="Transcribed_RNA"/>
</dbReference>
<dbReference type="EMBL" id="HBUF01561582">
    <property type="protein sequence ID" value="CAG6762649.1"/>
    <property type="molecule type" value="Transcribed_RNA"/>
</dbReference>
<organism evidence="1">
    <name type="scientific">Cacopsylla melanoneura</name>
    <dbReference type="NCBI Taxonomy" id="428564"/>
    <lineage>
        <taxon>Eukaryota</taxon>
        <taxon>Metazoa</taxon>
        <taxon>Ecdysozoa</taxon>
        <taxon>Arthropoda</taxon>
        <taxon>Hexapoda</taxon>
        <taxon>Insecta</taxon>
        <taxon>Pterygota</taxon>
        <taxon>Neoptera</taxon>
        <taxon>Paraneoptera</taxon>
        <taxon>Hemiptera</taxon>
        <taxon>Sternorrhyncha</taxon>
        <taxon>Psylloidea</taxon>
        <taxon>Psyllidae</taxon>
        <taxon>Psyllinae</taxon>
        <taxon>Cacopsylla</taxon>
    </lineage>
</organism>
<proteinExistence type="predicted"/>
<name>A0A8D9AAB3_9HEMI</name>
<reference evidence="1" key="1">
    <citation type="submission" date="2021-05" db="EMBL/GenBank/DDBJ databases">
        <authorList>
            <person name="Alioto T."/>
            <person name="Alioto T."/>
            <person name="Gomez Garrido J."/>
        </authorList>
    </citation>
    <scope>NUCLEOTIDE SEQUENCE</scope>
</reference>
<evidence type="ECO:0000313" key="1">
    <source>
        <dbReference type="EMBL" id="CAG6762649.1"/>
    </source>
</evidence>
<accession>A0A8D9AAB3</accession>